<reference evidence="1 2" key="1">
    <citation type="submission" date="2012-05" db="EMBL/GenBank/DDBJ databases">
        <title>The Genome Sequence of Sutterella wadsworthensis 2_1_59BFAA.</title>
        <authorList>
            <consortium name="The Broad Institute Genome Sequencing Platform"/>
            <person name="Earl A."/>
            <person name="Ward D."/>
            <person name="Feldgarden M."/>
            <person name="Gevers D."/>
            <person name="Daigneault M."/>
            <person name="Strauss J."/>
            <person name="Allen-Vercoe E."/>
            <person name="Walker B."/>
            <person name="Young S.K."/>
            <person name="Zeng Q."/>
            <person name="Gargeya S."/>
            <person name="Fitzgerald M."/>
            <person name="Haas B."/>
            <person name="Abouelleil A."/>
            <person name="Alvarado L."/>
            <person name="Arachchi H.M."/>
            <person name="Berlin A.M."/>
            <person name="Chapman S.B."/>
            <person name="Goldberg J."/>
            <person name="Griggs A."/>
            <person name="Gujja S."/>
            <person name="Hansen M."/>
            <person name="Howarth C."/>
            <person name="Imamovic A."/>
            <person name="Larimer J."/>
            <person name="McCowen C."/>
            <person name="Montmayeur A."/>
            <person name="Murphy C."/>
            <person name="Neiman D."/>
            <person name="Pearson M."/>
            <person name="Priest M."/>
            <person name="Roberts A."/>
            <person name="Saif S."/>
            <person name="Shea T."/>
            <person name="Sisk P."/>
            <person name="Sykes S."/>
            <person name="Wortman J."/>
            <person name="Nusbaum C."/>
            <person name="Birren B."/>
        </authorList>
    </citation>
    <scope>NUCLEOTIDE SEQUENCE [LARGE SCALE GENOMIC DNA]</scope>
    <source>
        <strain evidence="1 2">2_1_59BFAA</strain>
    </source>
</reference>
<organism evidence="1 2">
    <name type="scientific">Sutterella wadsworthensis 2_1_59BFAA</name>
    <dbReference type="NCBI Taxonomy" id="742823"/>
    <lineage>
        <taxon>Bacteria</taxon>
        <taxon>Pseudomonadati</taxon>
        <taxon>Pseudomonadota</taxon>
        <taxon>Betaproteobacteria</taxon>
        <taxon>Burkholderiales</taxon>
        <taxon>Sutterellaceae</taxon>
        <taxon>Sutterella</taxon>
    </lineage>
</organism>
<evidence type="ECO:0000313" key="1">
    <source>
        <dbReference type="EMBL" id="EKB30523.1"/>
    </source>
</evidence>
<accession>K1JV14</accession>
<name>K1JV14_9BURK</name>
<sequence length="160" mass="18248">MEEEPYLREVFVGITRAKTRLRIHHGPGAFLPHAQLAGLAFVECSDETRLWPPAEVLQMSLGHDGLFLDYFISRQRLIEKLHSGQKLIPRDFELFCRTEGGGEASVARFSKKAREDIASILAGGYVMSEASVRVMVYWRKKDSDADTLILLPDLVFRRRE</sequence>
<evidence type="ECO:0008006" key="3">
    <source>
        <dbReference type="Google" id="ProtNLM"/>
    </source>
</evidence>
<proteinExistence type="predicted"/>
<dbReference type="eggNOG" id="COG0210">
    <property type="taxonomic scope" value="Bacteria"/>
</dbReference>
<gene>
    <name evidence="1" type="ORF">HMPREF9465_01867</name>
</gene>
<dbReference type="RefSeq" id="WP_005436391.1">
    <property type="nucleotide sequence ID" value="NZ_JH815519.1"/>
</dbReference>
<dbReference type="HOGENOM" id="CLU_1651282_0_0_4"/>
<dbReference type="STRING" id="742823.HMPREF9465_01867"/>
<protein>
    <recommendedName>
        <fullName evidence="3">UvrD-like helicase C-terminal domain-containing protein</fullName>
    </recommendedName>
</protein>
<dbReference type="AlphaFoldDB" id="K1JV14"/>
<evidence type="ECO:0000313" key="2">
    <source>
        <dbReference type="Proteomes" id="UP000005835"/>
    </source>
</evidence>
<dbReference type="PATRIC" id="fig|742823.3.peg.1861"/>
<dbReference type="EMBL" id="ADMG01000040">
    <property type="protein sequence ID" value="EKB30523.1"/>
    <property type="molecule type" value="Genomic_DNA"/>
</dbReference>
<comment type="caution">
    <text evidence="1">The sequence shown here is derived from an EMBL/GenBank/DDBJ whole genome shotgun (WGS) entry which is preliminary data.</text>
</comment>
<dbReference type="Proteomes" id="UP000005835">
    <property type="component" value="Unassembled WGS sequence"/>
</dbReference>
<keyword evidence="2" id="KW-1185">Reference proteome</keyword>